<name>A0A2P8R0L1_9BACT</name>
<dbReference type="EMBL" id="PDHH01000004">
    <property type="protein sequence ID" value="PSM52029.1"/>
    <property type="molecule type" value="Genomic_DNA"/>
</dbReference>
<keyword evidence="5 8" id="KW-1133">Transmembrane helix</keyword>
<dbReference type="GO" id="GO:0006605">
    <property type="term" value="P:protein targeting"/>
    <property type="evidence" value="ECO:0007669"/>
    <property type="project" value="UniProtKB-UniRule"/>
</dbReference>
<evidence type="ECO:0000256" key="4">
    <source>
        <dbReference type="ARBA" id="ARBA00022927"/>
    </source>
</evidence>
<dbReference type="GO" id="GO:0065002">
    <property type="term" value="P:intracellular protein transmembrane transport"/>
    <property type="evidence" value="ECO:0007669"/>
    <property type="project" value="UniProtKB-UniRule"/>
</dbReference>
<keyword evidence="7 8" id="KW-0472">Membrane</keyword>
<dbReference type="GO" id="GO:0043952">
    <property type="term" value="P:protein transport by the Sec complex"/>
    <property type="evidence" value="ECO:0007669"/>
    <property type="project" value="UniProtKB-UniRule"/>
</dbReference>
<comment type="caution">
    <text evidence="9">The sequence shown here is derived from an EMBL/GenBank/DDBJ whole genome shotgun (WGS) entry which is preliminary data.</text>
</comment>
<evidence type="ECO:0000256" key="8">
    <source>
        <dbReference type="HAMAP-Rule" id="MF_00422"/>
    </source>
</evidence>
<dbReference type="InterPro" id="IPR038379">
    <property type="entry name" value="SecE_sf"/>
</dbReference>
<evidence type="ECO:0000256" key="6">
    <source>
        <dbReference type="ARBA" id="ARBA00023010"/>
    </source>
</evidence>
<keyword evidence="10" id="KW-1185">Reference proteome</keyword>
<dbReference type="AlphaFoldDB" id="A0A2P8R0L1"/>
<comment type="similarity">
    <text evidence="8">Belongs to the SecE/SEC61-gamma family.</text>
</comment>
<comment type="function">
    <text evidence="8">Essential subunit of the Sec protein translocation channel SecYEG. Clamps together the 2 halves of SecY. May contact the channel plug during translocation.</text>
</comment>
<dbReference type="HAMAP" id="MF_00422">
    <property type="entry name" value="SecE"/>
    <property type="match status" value="1"/>
</dbReference>
<dbReference type="InterPro" id="IPR005807">
    <property type="entry name" value="SecE_bac"/>
</dbReference>
<sequence length="59" mass="6561">MDKIKSYLHQSKIEIGNVIFPTKEQVRNAFITVIIVVSVVSGFLALIDLLMSISISKIV</sequence>
<evidence type="ECO:0000256" key="5">
    <source>
        <dbReference type="ARBA" id="ARBA00022989"/>
    </source>
</evidence>
<keyword evidence="3 8" id="KW-0812">Transmembrane</keyword>
<comment type="subunit">
    <text evidence="8">Component of the Sec protein translocase complex. Heterotrimer consisting of SecY, SecE and SecG subunits. The heterotrimers can form oligomers, although 1 heterotrimer is thought to be able to translocate proteins. Interacts with the ribosome. Interacts with SecDF, and other proteins may be involved. Interacts with SecA.</text>
</comment>
<evidence type="ECO:0000256" key="7">
    <source>
        <dbReference type="ARBA" id="ARBA00023136"/>
    </source>
</evidence>
<evidence type="ECO:0000256" key="3">
    <source>
        <dbReference type="ARBA" id="ARBA00022692"/>
    </source>
</evidence>
<dbReference type="GO" id="GO:0005886">
    <property type="term" value="C:plasma membrane"/>
    <property type="evidence" value="ECO:0007669"/>
    <property type="project" value="UniProtKB-SubCell"/>
</dbReference>
<dbReference type="RefSeq" id="WP_106871534.1">
    <property type="nucleotide sequence ID" value="NZ_CP053841.1"/>
</dbReference>
<dbReference type="Proteomes" id="UP000240535">
    <property type="component" value="Unassembled WGS sequence"/>
</dbReference>
<keyword evidence="2 8" id="KW-0813">Transport</keyword>
<protein>
    <recommendedName>
        <fullName evidence="8">Protein translocase subunit SecE</fullName>
    </recommendedName>
</protein>
<dbReference type="OrthoDB" id="5373231at2"/>
<dbReference type="InterPro" id="IPR001901">
    <property type="entry name" value="Translocase_SecE/Sec61-g"/>
</dbReference>
<feature type="transmembrane region" description="Helical" evidence="8">
    <location>
        <begin position="29"/>
        <end position="51"/>
    </location>
</feature>
<accession>A0A2P8R0L1</accession>
<proteinExistence type="inferred from homology"/>
<dbReference type="Pfam" id="PF00584">
    <property type="entry name" value="SecE"/>
    <property type="match status" value="1"/>
</dbReference>
<reference evidence="10" key="1">
    <citation type="submission" date="2017-10" db="EMBL/GenBank/DDBJ databases">
        <title>Campylobacter species from seals.</title>
        <authorList>
            <person name="Gilbert M.J."/>
            <person name="Zomer A.L."/>
            <person name="Timmerman A.J."/>
            <person name="Duim B."/>
            <person name="Wagenaar J.A."/>
        </authorList>
    </citation>
    <scope>NUCLEOTIDE SEQUENCE [LARGE SCALE GENOMIC DNA]</scope>
    <source>
        <strain evidence="10">17S00004-5</strain>
    </source>
</reference>
<dbReference type="GO" id="GO:0008320">
    <property type="term" value="F:protein transmembrane transporter activity"/>
    <property type="evidence" value="ECO:0007669"/>
    <property type="project" value="UniProtKB-UniRule"/>
</dbReference>
<evidence type="ECO:0000313" key="10">
    <source>
        <dbReference type="Proteomes" id="UP000240535"/>
    </source>
</evidence>
<keyword evidence="6 8" id="KW-0811">Translocation</keyword>
<dbReference type="Gene3D" id="1.20.5.1030">
    <property type="entry name" value="Preprotein translocase secy subunit"/>
    <property type="match status" value="1"/>
</dbReference>
<evidence type="ECO:0000313" key="9">
    <source>
        <dbReference type="EMBL" id="PSM52029.1"/>
    </source>
</evidence>
<keyword evidence="4 8" id="KW-0653">Protein transport</keyword>
<dbReference type="GO" id="GO:0009306">
    <property type="term" value="P:protein secretion"/>
    <property type="evidence" value="ECO:0007669"/>
    <property type="project" value="UniProtKB-UniRule"/>
</dbReference>
<comment type="subcellular location">
    <subcellularLocation>
        <location evidence="8">Cell membrane</location>
        <topology evidence="8">Single-pass membrane protein</topology>
    </subcellularLocation>
    <subcellularLocation>
        <location evidence="1">Membrane</location>
    </subcellularLocation>
</comment>
<keyword evidence="8" id="KW-1003">Cell membrane</keyword>
<dbReference type="NCBIfam" id="TIGR00964">
    <property type="entry name" value="secE_bact"/>
    <property type="match status" value="1"/>
</dbReference>
<organism evidence="9 10">
    <name type="scientific">Campylobacter blaseri</name>
    <dbReference type="NCBI Taxonomy" id="2042961"/>
    <lineage>
        <taxon>Bacteria</taxon>
        <taxon>Pseudomonadati</taxon>
        <taxon>Campylobacterota</taxon>
        <taxon>Epsilonproteobacteria</taxon>
        <taxon>Campylobacterales</taxon>
        <taxon>Campylobacteraceae</taxon>
        <taxon>Campylobacter</taxon>
    </lineage>
</organism>
<evidence type="ECO:0000256" key="1">
    <source>
        <dbReference type="ARBA" id="ARBA00004370"/>
    </source>
</evidence>
<gene>
    <name evidence="8" type="primary">secE</name>
    <name evidence="9" type="ORF">CQ405_05555</name>
</gene>
<evidence type="ECO:0000256" key="2">
    <source>
        <dbReference type="ARBA" id="ARBA00022448"/>
    </source>
</evidence>